<dbReference type="GO" id="GO:0003700">
    <property type="term" value="F:DNA-binding transcription factor activity"/>
    <property type="evidence" value="ECO:0007669"/>
    <property type="project" value="TreeGrafter"/>
</dbReference>
<dbReference type="EMBL" id="FNYY01000030">
    <property type="protein sequence ID" value="SEK09574.1"/>
    <property type="molecule type" value="Genomic_DNA"/>
</dbReference>
<evidence type="ECO:0000259" key="4">
    <source>
        <dbReference type="PROSITE" id="PS50932"/>
    </source>
</evidence>
<dbReference type="Proteomes" id="UP000182932">
    <property type="component" value="Unassembled WGS sequence"/>
</dbReference>
<organism evidence="5 6">
    <name type="scientific">Marinovum algicola</name>
    <dbReference type="NCBI Taxonomy" id="42444"/>
    <lineage>
        <taxon>Bacteria</taxon>
        <taxon>Pseudomonadati</taxon>
        <taxon>Pseudomonadota</taxon>
        <taxon>Alphaproteobacteria</taxon>
        <taxon>Rhodobacterales</taxon>
        <taxon>Roseobacteraceae</taxon>
        <taxon>Marinovum</taxon>
    </lineage>
</organism>
<dbReference type="Gene3D" id="3.40.50.2300">
    <property type="match status" value="2"/>
</dbReference>
<accession>A0A975ZQX0</accession>
<dbReference type="SUPFAM" id="SSF53822">
    <property type="entry name" value="Periplasmic binding protein-like I"/>
    <property type="match status" value="1"/>
</dbReference>
<dbReference type="SMART" id="SM00354">
    <property type="entry name" value="HTH_LACI"/>
    <property type="match status" value="1"/>
</dbReference>
<protein>
    <submittedName>
        <fullName evidence="5">Transcriptional regulator, LacI family</fullName>
    </submittedName>
</protein>
<dbReference type="InterPro" id="IPR028082">
    <property type="entry name" value="Peripla_BP_I"/>
</dbReference>
<keyword evidence="2" id="KW-0238">DNA-binding</keyword>
<evidence type="ECO:0000256" key="3">
    <source>
        <dbReference type="ARBA" id="ARBA00023163"/>
    </source>
</evidence>
<dbReference type="InterPro" id="IPR025997">
    <property type="entry name" value="SBP_2_dom"/>
</dbReference>
<reference evidence="5 6" key="1">
    <citation type="submission" date="2016-10" db="EMBL/GenBank/DDBJ databases">
        <authorList>
            <person name="Varghese N."/>
            <person name="Submissions S."/>
        </authorList>
    </citation>
    <scope>NUCLEOTIDE SEQUENCE [LARGE SCALE GENOMIC DNA]</scope>
    <source>
        <strain evidence="5 6">FF3</strain>
    </source>
</reference>
<evidence type="ECO:0000313" key="6">
    <source>
        <dbReference type="Proteomes" id="UP000182932"/>
    </source>
</evidence>
<dbReference type="Pfam" id="PF00356">
    <property type="entry name" value="LacI"/>
    <property type="match status" value="1"/>
</dbReference>
<dbReference type="PROSITE" id="PS50932">
    <property type="entry name" value="HTH_LACI_2"/>
    <property type="match status" value="1"/>
</dbReference>
<dbReference type="CDD" id="cd01392">
    <property type="entry name" value="HTH_LacI"/>
    <property type="match status" value="1"/>
</dbReference>
<sequence>MVKKTSGRVTLQDVATKAGVGTATVDRVINERGNVSDEVRRQVIDAARELGLRRILPSAYRRTVRVNVILSRVDRPLLKRMATEVGRLGQRFDKAIAIHRTLLADEEPNSVAMAMLKGSYDAVIVCAPDHPVIRDTIVALQRRECPVVTLISDVSGSTRLAYAGTDHVKAGRSAAYFMGRMAPRVEPTGKVIVLCHDEGFQAHAERIRGFSDQLAADGPGLALAEIVRGGDDSLLSEAKLKDAFRRHPETVGVYNAGGANRGVIAAMGANILPRRPLFIGHELTGFTWRCLRDGLMTLTIDQSPELQAQYALEVVMHHYGFEGAVHANPPYVSDVPIVLYGPQNLPDAPPV</sequence>
<dbReference type="PANTHER" id="PTHR30146">
    <property type="entry name" value="LACI-RELATED TRANSCRIPTIONAL REPRESSOR"/>
    <property type="match status" value="1"/>
</dbReference>
<dbReference type="Pfam" id="PF13407">
    <property type="entry name" value="Peripla_BP_4"/>
    <property type="match status" value="1"/>
</dbReference>
<dbReference type="Gene3D" id="1.10.260.40">
    <property type="entry name" value="lambda repressor-like DNA-binding domains"/>
    <property type="match status" value="1"/>
</dbReference>
<keyword evidence="6" id="KW-1185">Reference proteome</keyword>
<name>A0A975ZQX0_9RHOB</name>
<evidence type="ECO:0000313" key="5">
    <source>
        <dbReference type="EMBL" id="SEK09574.1"/>
    </source>
</evidence>
<feature type="domain" description="HTH lacI-type" evidence="4">
    <location>
        <begin position="9"/>
        <end position="66"/>
    </location>
</feature>
<dbReference type="RefSeq" id="WP_074839995.1">
    <property type="nucleotide sequence ID" value="NZ_FNYY01000030.1"/>
</dbReference>
<dbReference type="AlphaFoldDB" id="A0A975ZQX0"/>
<keyword evidence="1" id="KW-0805">Transcription regulation</keyword>
<evidence type="ECO:0000256" key="2">
    <source>
        <dbReference type="ARBA" id="ARBA00023125"/>
    </source>
</evidence>
<dbReference type="CDD" id="cd06307">
    <property type="entry name" value="PBP1_sugar_binding"/>
    <property type="match status" value="1"/>
</dbReference>
<dbReference type="SUPFAM" id="SSF47413">
    <property type="entry name" value="lambda repressor-like DNA-binding domains"/>
    <property type="match status" value="1"/>
</dbReference>
<keyword evidence="3" id="KW-0804">Transcription</keyword>
<dbReference type="InterPro" id="IPR000843">
    <property type="entry name" value="HTH_LacI"/>
</dbReference>
<dbReference type="PROSITE" id="PS00356">
    <property type="entry name" value="HTH_LACI_1"/>
    <property type="match status" value="1"/>
</dbReference>
<dbReference type="PANTHER" id="PTHR30146:SF152">
    <property type="entry name" value="TRANSCRIPTIONAL REGULATORY PROTEIN"/>
    <property type="match status" value="1"/>
</dbReference>
<dbReference type="GeneID" id="80820952"/>
<dbReference type="GO" id="GO:0000976">
    <property type="term" value="F:transcription cis-regulatory region binding"/>
    <property type="evidence" value="ECO:0007669"/>
    <property type="project" value="TreeGrafter"/>
</dbReference>
<dbReference type="InterPro" id="IPR010982">
    <property type="entry name" value="Lambda_DNA-bd_dom_sf"/>
</dbReference>
<proteinExistence type="predicted"/>
<evidence type="ECO:0000256" key="1">
    <source>
        <dbReference type="ARBA" id="ARBA00023015"/>
    </source>
</evidence>
<gene>
    <name evidence="5" type="ORF">SAMN04487940_13031</name>
</gene>
<comment type="caution">
    <text evidence="5">The sequence shown here is derived from an EMBL/GenBank/DDBJ whole genome shotgun (WGS) entry which is preliminary data.</text>
</comment>